<dbReference type="InterPro" id="IPR046338">
    <property type="entry name" value="GAIN_dom_sf"/>
</dbReference>
<sequence length="1461" mass="154334">MQSCSLILVLLSALFNTAQTLPTTNPDYSTTILLFPFNYSSTVGQADTTLSGVTPAVSHSPQSTGTQPSATTINISHPNPTSPSSTPVSPTAIFTLATTTPNNTLLPPTNTTTPQSSTLTMTTAPSSPATRSSTAVTTEATVSYNTTPPSTSPNTTLFPPTNTTTPQSSTLTRTTALSTPNTTSSTAVTIEATVNYTTTPPSTTPNNTLLPPTNTTTPQSSTLTMTTALSTPATTSSTAVTPEATVNYTTTPPSTTPNTTLLPPTNTTTPQSSTLTMTTALSTPATTSSTAVTPEATVNYTTTPPSTTPNTTLLPPTNTSTPQSSTLTMTTALSTPATTSSTAVTPEATVNYTTTPPSTTPNTTLLPPTNTTTPQSSTLTRTTALSTPATTSSTAVTPEATVNYTTTPPSTTPNTTLLPPTNTSTPQSSTLTMTTALSTPATTSSTAVTPEATVNYTTTPPSTTPNTTLLPPTNTSTPQSSTLTMTTALSSPATTSITAVTTEATVNYTTTPPSTTPNTTLLPPTNTSTPQSSTLTMTTALSTPATTSSTAVTPEATVNYTTTPPSTTPNTTLLPPTNTSTPQSSTLTMTTALSSPATTSITAVTTEATVNYTTTPPSTTPNTTLLPPTNTTTPQSSTLTMTTALSSPATTSSIAVTTEATVSYTTTPPSTSPYTTLLPPTNTTTPQSSTLTMTTALSTPATTSSNVVTPEATVNYTTTPPSTTPYTTLLPPTITTTPQVPLKCFNGGMVQDGVCICPDEWSGDTCSIANFCNKTQLEDFEFPQTVVGWFAYSSQMCPPRTTNAGISRASARCSYNNGNPKFDSIEKIECELTLENIQANVTVSLGAVEAQQLASSTQILTSRPEQLTASNITSAAQIVNTILSNSINITEGIAEAAVTTISQLLAADPQQFSEQSNATVGLTGTLERFSVSQSHNASLVVQPRLVVQSTQVRSDQTAGIQFSALSGTSNNFTTNRIQLEKNISEIGNPQIPSDVQIFIRLPPERSQNVSVGFVLYENDLLFRSKAFQPSLGTRRMVISGSLGNVKAEQVNLRFTPMNVSNKVLHDFACVSWDYSLNDWSTQGCSKVNLSTGGLQCRCNHTTNFAVLMSFRADPKYAEALSLISIVGCSLSIVGLILTIIFQIITRNSRKSAPTILLVSICVCMTIFYFLFLFGMNNPNASLDRDIRASVENTIPSSDLHQEPDKGPCTALTALMQYFLLATFTWNTLYAGHIFVLIRKTLSGPPRGFLAVSIAIGWGFPAVVVAITLGVTYRVDDPLGYRREEFCWLAALNQDEEFDFGKPFFWGFLLPVAIMLLLNAAVLIYFGISTCKKDPLLSSTSSTSLKKLFMSSFSLGALLGLTWVLGYLVISTTDPTLSNIFSILFCVCNTTQGLQIFILFTVRTANFRKMFLSITHSVSVPEIGLHRQMYVLQDLKKGSHELSRSADTVQSDGTFSQTISYV</sequence>
<keyword evidence="8" id="KW-0732">Signal</keyword>
<dbReference type="GO" id="GO:0016020">
    <property type="term" value="C:membrane"/>
    <property type="evidence" value="ECO:0007669"/>
    <property type="project" value="UniProtKB-SubCell"/>
</dbReference>
<dbReference type="InterPro" id="IPR053066">
    <property type="entry name" value="ADGR_G7"/>
</dbReference>
<proteinExistence type="predicted"/>
<feature type="transmembrane region" description="Helical" evidence="7">
    <location>
        <begin position="1379"/>
        <end position="1401"/>
    </location>
</feature>
<evidence type="ECO:0000256" key="4">
    <source>
        <dbReference type="ARBA" id="ARBA00023136"/>
    </source>
</evidence>
<feature type="region of interest" description="Disordered" evidence="6">
    <location>
        <begin position="664"/>
        <end position="689"/>
    </location>
</feature>
<feature type="compositionally biased region" description="Polar residues" evidence="6">
    <location>
        <begin position="52"/>
        <end position="75"/>
    </location>
</feature>
<keyword evidence="2 7" id="KW-0812">Transmembrane</keyword>
<feature type="transmembrane region" description="Helical" evidence="7">
    <location>
        <begin position="1214"/>
        <end position="1236"/>
    </location>
</feature>
<dbReference type="Pfam" id="PF01825">
    <property type="entry name" value="GPS"/>
    <property type="match status" value="1"/>
</dbReference>
<protein>
    <submittedName>
        <fullName evidence="12">Mucin-5AC-like isoform X1</fullName>
    </submittedName>
</protein>
<dbReference type="Proteomes" id="UP000515152">
    <property type="component" value="Chromosome 21"/>
</dbReference>
<feature type="region of interest" description="Disordered" evidence="6">
    <location>
        <begin position="557"/>
        <end position="586"/>
    </location>
</feature>
<gene>
    <name evidence="12" type="primary">LOC116218232</name>
</gene>
<feature type="transmembrane region" description="Helical" evidence="7">
    <location>
        <begin position="1119"/>
        <end position="1143"/>
    </location>
</feature>
<dbReference type="InterPro" id="IPR057244">
    <property type="entry name" value="GAIN_B"/>
</dbReference>
<reference evidence="12" key="1">
    <citation type="submission" date="2025-08" db="UniProtKB">
        <authorList>
            <consortium name="RefSeq"/>
        </authorList>
    </citation>
    <scope>IDENTIFICATION</scope>
</reference>
<dbReference type="PRINTS" id="PR00249">
    <property type="entry name" value="GPCRSECRETIN"/>
</dbReference>
<keyword evidence="11" id="KW-1185">Reference proteome</keyword>
<dbReference type="InterPro" id="IPR000203">
    <property type="entry name" value="GPS"/>
</dbReference>
<evidence type="ECO:0000256" key="3">
    <source>
        <dbReference type="ARBA" id="ARBA00022989"/>
    </source>
</evidence>
<evidence type="ECO:0000256" key="6">
    <source>
        <dbReference type="SAM" id="MobiDB-lite"/>
    </source>
</evidence>
<comment type="subcellular location">
    <subcellularLocation>
        <location evidence="1">Membrane</location>
        <topology evidence="1">Multi-pass membrane protein</topology>
    </subcellularLocation>
</comment>
<feature type="transmembrane region" description="Helical" evidence="7">
    <location>
        <begin position="1347"/>
        <end position="1367"/>
    </location>
</feature>
<dbReference type="InterPro" id="IPR053985">
    <property type="entry name" value="GPR128_GAIN_subdom_A"/>
</dbReference>
<feature type="region of interest" description="Disordered" evidence="6">
    <location>
        <begin position="245"/>
        <end position="273"/>
    </location>
</feature>
<feature type="region of interest" description="Disordered" evidence="6">
    <location>
        <begin position="196"/>
        <end position="221"/>
    </location>
</feature>
<dbReference type="GO" id="GO:0004930">
    <property type="term" value="F:G protein-coupled receptor activity"/>
    <property type="evidence" value="ECO:0007669"/>
    <property type="project" value="InterPro"/>
</dbReference>
<evidence type="ECO:0000259" key="9">
    <source>
        <dbReference type="PROSITE" id="PS50221"/>
    </source>
</evidence>
<accession>A0A6P8ES35</accession>
<dbReference type="GO" id="GO:0007166">
    <property type="term" value="P:cell surface receptor signaling pathway"/>
    <property type="evidence" value="ECO:0007669"/>
    <property type="project" value="InterPro"/>
</dbReference>
<dbReference type="PROSITE" id="PS50261">
    <property type="entry name" value="G_PROTEIN_RECEP_F2_4"/>
    <property type="match status" value="1"/>
</dbReference>
<dbReference type="PANTHER" id="PTHR47767:SF1">
    <property type="entry name" value="ADHESION G PROTEIN-COUPLED RECEPTOR G7"/>
    <property type="match status" value="1"/>
</dbReference>
<keyword evidence="3 7" id="KW-1133">Transmembrane helix</keyword>
<evidence type="ECO:0000256" key="1">
    <source>
        <dbReference type="ARBA" id="ARBA00004141"/>
    </source>
</evidence>
<organism evidence="11 12">
    <name type="scientific">Clupea harengus</name>
    <name type="common">Atlantic herring</name>
    <dbReference type="NCBI Taxonomy" id="7950"/>
    <lineage>
        <taxon>Eukaryota</taxon>
        <taxon>Metazoa</taxon>
        <taxon>Chordata</taxon>
        <taxon>Craniata</taxon>
        <taxon>Vertebrata</taxon>
        <taxon>Euteleostomi</taxon>
        <taxon>Actinopterygii</taxon>
        <taxon>Neopterygii</taxon>
        <taxon>Teleostei</taxon>
        <taxon>Clupei</taxon>
        <taxon>Clupeiformes</taxon>
        <taxon>Clupeoidei</taxon>
        <taxon>Clupeidae</taxon>
        <taxon>Clupea</taxon>
    </lineage>
</organism>
<feature type="transmembrane region" description="Helical" evidence="7">
    <location>
        <begin position="1248"/>
        <end position="1272"/>
    </location>
</feature>
<evidence type="ECO:0000256" key="8">
    <source>
        <dbReference type="SAM" id="SignalP"/>
    </source>
</evidence>
<feature type="domain" description="GAIN-B" evidence="9">
    <location>
        <begin position="968"/>
        <end position="1114"/>
    </location>
</feature>
<feature type="transmembrane region" description="Helical" evidence="7">
    <location>
        <begin position="1303"/>
        <end position="1327"/>
    </location>
</feature>
<dbReference type="Pfam" id="PF22257">
    <property type="entry name" value="GPR128_N"/>
    <property type="match status" value="1"/>
</dbReference>
<feature type="compositionally biased region" description="Low complexity" evidence="6">
    <location>
        <begin position="76"/>
        <end position="183"/>
    </location>
</feature>
<feature type="region of interest" description="Disordered" evidence="6">
    <location>
        <begin position="52"/>
        <end position="183"/>
    </location>
</feature>
<evidence type="ECO:0000256" key="5">
    <source>
        <dbReference type="ARBA" id="ARBA00023157"/>
    </source>
</evidence>
<evidence type="ECO:0000313" key="11">
    <source>
        <dbReference type="Proteomes" id="UP000515152"/>
    </source>
</evidence>
<name>A0A6P8ES35_CLUHA</name>
<keyword evidence="4 7" id="KW-0472">Membrane</keyword>
<evidence type="ECO:0000313" key="12">
    <source>
        <dbReference type="RefSeq" id="XP_031414865.1"/>
    </source>
</evidence>
<dbReference type="Pfam" id="PF22259">
    <property type="entry name" value="GPR128_GAIN_subdomA"/>
    <property type="match status" value="1"/>
</dbReference>
<feature type="transmembrane region" description="Helical" evidence="7">
    <location>
        <begin position="1155"/>
        <end position="1175"/>
    </location>
</feature>
<dbReference type="RefSeq" id="XP_031414865.1">
    <property type="nucleotide sequence ID" value="XM_031559005.2"/>
</dbReference>
<feature type="domain" description="G-protein coupled receptors family 2 profile 2" evidence="10">
    <location>
        <begin position="1120"/>
        <end position="1403"/>
    </location>
</feature>
<keyword evidence="5" id="KW-1015">Disulfide bond</keyword>
<dbReference type="SMART" id="SM00303">
    <property type="entry name" value="GPS"/>
    <property type="match status" value="1"/>
</dbReference>
<feature type="signal peptide" evidence="8">
    <location>
        <begin position="1"/>
        <end position="20"/>
    </location>
</feature>
<dbReference type="PROSITE" id="PS50221">
    <property type="entry name" value="GAIN_B"/>
    <property type="match status" value="1"/>
</dbReference>
<dbReference type="InterPro" id="IPR053986">
    <property type="entry name" value="GPR128_GAIN_subdom_B"/>
</dbReference>
<feature type="compositionally biased region" description="Low complexity" evidence="6">
    <location>
        <begin position="197"/>
        <end position="221"/>
    </location>
</feature>
<evidence type="ECO:0000256" key="2">
    <source>
        <dbReference type="ARBA" id="ARBA00022692"/>
    </source>
</evidence>
<dbReference type="OrthoDB" id="1100386at2759"/>
<dbReference type="Pfam" id="PF22261">
    <property type="entry name" value="GPR128_GAIN_subdom_B"/>
    <property type="match status" value="1"/>
</dbReference>
<dbReference type="InterPro" id="IPR053984">
    <property type="entry name" value="GPR128_N"/>
</dbReference>
<dbReference type="InterPro" id="IPR017981">
    <property type="entry name" value="GPCR_2-like_7TM"/>
</dbReference>
<dbReference type="Gene3D" id="2.60.220.50">
    <property type="match status" value="1"/>
</dbReference>
<dbReference type="InterPro" id="IPR000832">
    <property type="entry name" value="GPCR_2_secretin-like"/>
</dbReference>
<dbReference type="Pfam" id="PF00002">
    <property type="entry name" value="7tm_2"/>
    <property type="match status" value="1"/>
</dbReference>
<dbReference type="GeneID" id="116218232"/>
<feature type="chain" id="PRO_5027535728" evidence="8">
    <location>
        <begin position="21"/>
        <end position="1461"/>
    </location>
</feature>
<dbReference type="KEGG" id="char:116218232"/>
<dbReference type="Gene3D" id="1.20.1070.10">
    <property type="entry name" value="Rhodopsin 7-helix transmembrane proteins"/>
    <property type="match status" value="1"/>
</dbReference>
<evidence type="ECO:0000259" key="10">
    <source>
        <dbReference type="PROSITE" id="PS50261"/>
    </source>
</evidence>
<feature type="region of interest" description="Disordered" evidence="6">
    <location>
        <begin position="297"/>
        <end position="533"/>
    </location>
</feature>
<evidence type="ECO:0000256" key="7">
    <source>
        <dbReference type="SAM" id="Phobius"/>
    </source>
</evidence>
<dbReference type="PANTHER" id="PTHR47767">
    <property type="entry name" value="ADHESION G PROTEIN-COUPLED RECEPTOR G7"/>
    <property type="match status" value="1"/>
</dbReference>
<feature type="region of interest" description="Disordered" evidence="6">
    <location>
        <begin position="611"/>
        <end position="637"/>
    </location>
</feature>